<dbReference type="Pfam" id="PF00651">
    <property type="entry name" value="BTB"/>
    <property type="match status" value="1"/>
</dbReference>
<dbReference type="KEGG" id="dpx:DAPPUDRAFT_316285"/>
<dbReference type="GO" id="GO:0005737">
    <property type="term" value="C:cytoplasm"/>
    <property type="evidence" value="ECO:0000318"/>
    <property type="project" value="GO_Central"/>
</dbReference>
<name>E9GCF2_DAPPU</name>
<dbReference type="AlphaFoldDB" id="E9GCF2"/>
<organism evidence="2 3">
    <name type="scientific">Daphnia pulex</name>
    <name type="common">Water flea</name>
    <dbReference type="NCBI Taxonomy" id="6669"/>
    <lineage>
        <taxon>Eukaryota</taxon>
        <taxon>Metazoa</taxon>
        <taxon>Ecdysozoa</taxon>
        <taxon>Arthropoda</taxon>
        <taxon>Crustacea</taxon>
        <taxon>Branchiopoda</taxon>
        <taxon>Diplostraca</taxon>
        <taxon>Cladocera</taxon>
        <taxon>Anomopoda</taxon>
        <taxon>Daphniidae</taxon>
        <taxon>Daphnia</taxon>
    </lineage>
</organism>
<dbReference type="HOGENOM" id="CLU_1005636_0_0_1"/>
<dbReference type="CDD" id="cd18186">
    <property type="entry name" value="BTB_POZ_ZBTB_KLHL-like"/>
    <property type="match status" value="1"/>
</dbReference>
<dbReference type="GO" id="GO:0030162">
    <property type="term" value="P:regulation of proteolysis"/>
    <property type="evidence" value="ECO:0000318"/>
    <property type="project" value="GO_Central"/>
</dbReference>
<dbReference type="InterPro" id="IPR000210">
    <property type="entry name" value="BTB/POZ_dom"/>
</dbReference>
<evidence type="ECO:0000313" key="3">
    <source>
        <dbReference type="Proteomes" id="UP000000305"/>
    </source>
</evidence>
<evidence type="ECO:0000259" key="1">
    <source>
        <dbReference type="PROSITE" id="PS50097"/>
    </source>
</evidence>
<dbReference type="EMBL" id="GL732539">
    <property type="protein sequence ID" value="EFX82542.1"/>
    <property type="molecule type" value="Genomic_DNA"/>
</dbReference>
<accession>E9GCF2</accession>
<keyword evidence="3" id="KW-1185">Reference proteome</keyword>
<sequence length="274" mass="31134">MTSDLSGTPKMTMPYEWNFECEEEPMTIASKMILFRGEKVFRVGLKNHTLKPVLFFMATDLRKIGMKVESIMFGFQDSGSARMSKMKNQDIGDEGSLQLFIKNFPKKLVGNRTIVFRICIEGTDPGYSYQLCDRLAKDQLWAALIIQKHLADVEFIVKDKIFPAHKSILAARSQVFADEFEKKQLGKDGIQQIRIETRVHPSTVLNFLHFIYTGEPIGYTFADEELLKLADHYQLTTLAGLCKLALKKTDAMQMAKVSQQLNSNAEDLSSSKIM</sequence>
<dbReference type="OrthoDB" id="10249567at2759"/>
<dbReference type="GO" id="GO:0043161">
    <property type="term" value="P:proteasome-mediated ubiquitin-dependent protein catabolic process"/>
    <property type="evidence" value="ECO:0000318"/>
    <property type="project" value="GO_Central"/>
</dbReference>
<feature type="domain" description="BTB" evidence="1">
    <location>
        <begin position="151"/>
        <end position="215"/>
    </location>
</feature>
<dbReference type="InParanoid" id="E9GCF2"/>
<evidence type="ECO:0000313" key="2">
    <source>
        <dbReference type="EMBL" id="EFX82542.1"/>
    </source>
</evidence>
<proteinExistence type="predicted"/>
<dbReference type="InterPro" id="IPR011333">
    <property type="entry name" value="SKP1/BTB/POZ_sf"/>
</dbReference>
<gene>
    <name evidence="2" type="ORF">DAPPUDRAFT_316285</name>
</gene>
<dbReference type="GO" id="GO:0031625">
    <property type="term" value="F:ubiquitin protein ligase binding"/>
    <property type="evidence" value="ECO:0000318"/>
    <property type="project" value="GO_Central"/>
</dbReference>
<dbReference type="Proteomes" id="UP000000305">
    <property type="component" value="Unassembled WGS sequence"/>
</dbReference>
<dbReference type="PhylomeDB" id="E9GCF2"/>
<reference evidence="2 3" key="1">
    <citation type="journal article" date="2011" name="Science">
        <title>The ecoresponsive genome of Daphnia pulex.</title>
        <authorList>
            <person name="Colbourne J.K."/>
            <person name="Pfrender M.E."/>
            <person name="Gilbert D."/>
            <person name="Thomas W.K."/>
            <person name="Tucker A."/>
            <person name="Oakley T.H."/>
            <person name="Tokishita S."/>
            <person name="Aerts A."/>
            <person name="Arnold G.J."/>
            <person name="Basu M.K."/>
            <person name="Bauer D.J."/>
            <person name="Caceres C.E."/>
            <person name="Carmel L."/>
            <person name="Casola C."/>
            <person name="Choi J.H."/>
            <person name="Detter J.C."/>
            <person name="Dong Q."/>
            <person name="Dusheyko S."/>
            <person name="Eads B.D."/>
            <person name="Frohlich T."/>
            <person name="Geiler-Samerotte K.A."/>
            <person name="Gerlach D."/>
            <person name="Hatcher P."/>
            <person name="Jogdeo S."/>
            <person name="Krijgsveld J."/>
            <person name="Kriventseva E.V."/>
            <person name="Kultz D."/>
            <person name="Laforsch C."/>
            <person name="Lindquist E."/>
            <person name="Lopez J."/>
            <person name="Manak J.R."/>
            <person name="Muller J."/>
            <person name="Pangilinan J."/>
            <person name="Patwardhan R.P."/>
            <person name="Pitluck S."/>
            <person name="Pritham E.J."/>
            <person name="Rechtsteiner A."/>
            <person name="Rho M."/>
            <person name="Rogozin I.B."/>
            <person name="Sakarya O."/>
            <person name="Salamov A."/>
            <person name="Schaack S."/>
            <person name="Shapiro H."/>
            <person name="Shiga Y."/>
            <person name="Skalitzky C."/>
            <person name="Smith Z."/>
            <person name="Souvorov A."/>
            <person name="Sung W."/>
            <person name="Tang Z."/>
            <person name="Tsuchiya D."/>
            <person name="Tu H."/>
            <person name="Vos H."/>
            <person name="Wang M."/>
            <person name="Wolf Y.I."/>
            <person name="Yamagata H."/>
            <person name="Yamada T."/>
            <person name="Ye Y."/>
            <person name="Shaw J.R."/>
            <person name="Andrews J."/>
            <person name="Crease T.J."/>
            <person name="Tang H."/>
            <person name="Lucas S.M."/>
            <person name="Robertson H.M."/>
            <person name="Bork P."/>
            <person name="Koonin E.V."/>
            <person name="Zdobnov E.M."/>
            <person name="Grigoriev I.V."/>
            <person name="Lynch M."/>
            <person name="Boore J.L."/>
        </authorList>
    </citation>
    <scope>NUCLEOTIDE SEQUENCE [LARGE SCALE GENOMIC DNA]</scope>
</reference>
<protein>
    <recommendedName>
        <fullName evidence="1">BTB domain-containing protein</fullName>
    </recommendedName>
</protein>
<dbReference type="PANTHER" id="PTHR24413">
    <property type="entry name" value="SPECKLE-TYPE POZ PROTEIN"/>
    <property type="match status" value="1"/>
</dbReference>
<dbReference type="Gene3D" id="3.30.710.10">
    <property type="entry name" value="Potassium Channel Kv1.1, Chain A"/>
    <property type="match status" value="1"/>
</dbReference>
<dbReference type="GO" id="GO:0005634">
    <property type="term" value="C:nucleus"/>
    <property type="evidence" value="ECO:0000318"/>
    <property type="project" value="GO_Central"/>
</dbReference>
<dbReference type="SUPFAM" id="SSF54695">
    <property type="entry name" value="POZ domain"/>
    <property type="match status" value="1"/>
</dbReference>
<dbReference type="SMART" id="SM00225">
    <property type="entry name" value="BTB"/>
    <property type="match status" value="1"/>
</dbReference>
<dbReference type="PROSITE" id="PS50097">
    <property type="entry name" value="BTB"/>
    <property type="match status" value="1"/>
</dbReference>